<keyword evidence="1" id="KW-0732">Signal</keyword>
<dbReference type="Proteomes" id="UP000325606">
    <property type="component" value="Chromosome"/>
</dbReference>
<sequence length="502" mass="52783">MSKRVSKYNKTTMSLAVGSIVLLSGWVNASSFSVDGTTISSNGAGFSQQSANTYYLPSANGELTTLTFSDGRGLTLTSSEQSAFASSSSANVVGILSGGSTVNAVLGYGNASTITIADAISGQSLVTGRYGQLGAGLGFEPAFVFDYSNGELAIRAVKSISGIDNTGSFTFTSGPTYFSLGSFLLAMATPSYTLADAAPSLLSASYGLTANLTTTSLLLHGAHSRPMGRYVAPQQRTFWAAGDFGTDNHGDRDGKIGLAEFGAGYNYGTVQLNAAIGQTWAEQNLINSGEVEVDGMYLMLESIIPLSLERGMYATLSAYHHWGDIDINRGYLVGGAQNFSSGSADSNTWGLRARVDWVDAFAVKSTNLSPYVDLSYNHSTLDAYTETGGDFPAQFDKRKDEITELRLGVNSATPINSSKLDFVTNLEAVHRFDDSASNTAGQIVGAGFSFNVAGQAYKQNWLKAGVGLEGEVGAGKLSVMLNGTSKSELSDAWLAVSYTLAF</sequence>
<dbReference type="PROSITE" id="PS51208">
    <property type="entry name" value="AUTOTRANSPORTER"/>
    <property type="match status" value="1"/>
</dbReference>
<organism evidence="3 4">
    <name type="scientific">Nitrincola iocasae</name>
    <dbReference type="NCBI Taxonomy" id="2614693"/>
    <lineage>
        <taxon>Bacteria</taxon>
        <taxon>Pseudomonadati</taxon>
        <taxon>Pseudomonadota</taxon>
        <taxon>Gammaproteobacteria</taxon>
        <taxon>Oceanospirillales</taxon>
        <taxon>Oceanospirillaceae</taxon>
        <taxon>Nitrincola</taxon>
    </lineage>
</organism>
<dbReference type="Pfam" id="PF03797">
    <property type="entry name" value="Autotransporter"/>
    <property type="match status" value="1"/>
</dbReference>
<evidence type="ECO:0000256" key="1">
    <source>
        <dbReference type="SAM" id="SignalP"/>
    </source>
</evidence>
<accession>A0A5J6LG81</accession>
<protein>
    <submittedName>
        <fullName evidence="3">Autotransporter outer membrane beta-barrel domain-containing protein</fullName>
    </submittedName>
</protein>
<dbReference type="RefSeq" id="WP_151056771.1">
    <property type="nucleotide sequence ID" value="NZ_CP044222.1"/>
</dbReference>
<proteinExistence type="predicted"/>
<feature type="chain" id="PRO_5023835755" evidence="1">
    <location>
        <begin position="30"/>
        <end position="502"/>
    </location>
</feature>
<dbReference type="AlphaFoldDB" id="A0A5J6LG81"/>
<evidence type="ECO:0000313" key="4">
    <source>
        <dbReference type="Proteomes" id="UP000325606"/>
    </source>
</evidence>
<dbReference type="SUPFAM" id="SSF103515">
    <property type="entry name" value="Autotransporter"/>
    <property type="match status" value="1"/>
</dbReference>
<dbReference type="InterPro" id="IPR036709">
    <property type="entry name" value="Autotransporte_beta_dom_sf"/>
</dbReference>
<evidence type="ECO:0000313" key="3">
    <source>
        <dbReference type="EMBL" id="QEW07393.1"/>
    </source>
</evidence>
<feature type="domain" description="Autotransporter" evidence="2">
    <location>
        <begin position="231"/>
        <end position="502"/>
    </location>
</feature>
<dbReference type="KEGG" id="nik:F5I99_13330"/>
<gene>
    <name evidence="3" type="ORF">F5I99_13330</name>
</gene>
<feature type="signal peptide" evidence="1">
    <location>
        <begin position="1"/>
        <end position="29"/>
    </location>
</feature>
<dbReference type="InterPro" id="IPR005546">
    <property type="entry name" value="Autotransporte_beta"/>
</dbReference>
<name>A0A5J6LG81_9GAMM</name>
<reference evidence="3 4" key="1">
    <citation type="submission" date="2019-09" db="EMBL/GenBank/DDBJ databases">
        <title>Nitrincola iocasae sp. nov., a bacterium isolated from the sediment collected at a cold seep field in South China Sea.</title>
        <authorList>
            <person name="Zhang H."/>
            <person name="Wang H."/>
            <person name="Li C."/>
        </authorList>
    </citation>
    <scope>NUCLEOTIDE SEQUENCE [LARGE SCALE GENOMIC DNA]</scope>
    <source>
        <strain evidence="3 4">KXZD1103</strain>
    </source>
</reference>
<dbReference type="SMART" id="SM00869">
    <property type="entry name" value="Autotransporter"/>
    <property type="match status" value="1"/>
</dbReference>
<dbReference type="EMBL" id="CP044222">
    <property type="protein sequence ID" value="QEW07393.1"/>
    <property type="molecule type" value="Genomic_DNA"/>
</dbReference>
<evidence type="ECO:0000259" key="2">
    <source>
        <dbReference type="PROSITE" id="PS51208"/>
    </source>
</evidence>
<dbReference type="Gene3D" id="2.40.128.130">
    <property type="entry name" value="Autotransporter beta-domain"/>
    <property type="match status" value="1"/>
</dbReference>
<keyword evidence="4" id="KW-1185">Reference proteome</keyword>